<evidence type="ECO:0000313" key="1">
    <source>
        <dbReference type="EMBL" id="KYL05336.1"/>
    </source>
</evidence>
<name>A0A162J8J5_9FUSO</name>
<dbReference type="AlphaFoldDB" id="A0A162J8J5"/>
<sequence>MEFVFTKNSLVELDVFFYKPGFTNIQRPTISLLKIDSSRQTTPLYHIGFKDNMGYLSSNQIVSGVMVFEVLEGYPLQSLLFINNDKEGTPFQQSLEELEAMDFYVIQKRNQDPYGDFVLKNVKFIDTKMTQSTEEFSRRIVATYVAESKIPFRIPFFFNHFKSDNYSSHIVRNVEEIEQIKKDVNVTWKVLPRAKKEECYIKLSGKGANIVKREYTEISLEIILDTIEKTWKEHVSNILLRTAMKPHSAIYRLRDFIFAYYKYANAYNYLHAKARGDLEFLQFINLGSEGILSKLGIDSSLVDEIAKTEPKEEVETIPNKDDDITPFKMEIDENIETKSEKDDDDVAKKELEKTAKEPKNTGILTKEKEKQELIEFAKEQAKELAGVTAINHNEPNFIQRAKLYIQKKLSEANPDLLRKKDLLEKLAGKLYNELKDNSKGNHKIKETEHKKKIKDKLNRLSLEPNGEEVKDAMLAFKEAYNEHVLQNLDRELTNNKNIQKILETNNVSVMKKNIILDTTLENKKKIEDVKNMLKPYISTFYNQVQNFSLSGRKTFLNELYQDFKNSYGSSISFDVFTKMVTNDKNYRDIINVRKTGETTKKSDTKTIYEILYLYQESFKNSSFGMDKDEKIDLLRKMYKEFSNNRKGNIDFNIFVIKVAGDEFYKTIDTTIKSDVQEKEYIKKLDNNLLEKTKDILQQAVENYKKMKTGNYKKDRELVQKEYENYCKWINTPVSFSDFAKKLIETSDFLIMFRNIDIRDTLEKRFILKELQDSYNNGRQILSGYEKYNYKLENHLYDEYSRQVKHPMGREAFINELRKTRIHKNEHKVKNNVSEQKLLQKYAKMFAKAKTGTYKDDATLIDYYRTYKKESHNPLSIERFVQTIYGIKEVKEFVETYSSTEVNALYQNHHTLRNIMKKYKEKYNVVQNQKDVHKDNSIFFKTLFHNLYNDFVKETDDKFGLSFMDFVTQISSEETYNKYFAGE</sequence>
<dbReference type="EMBL" id="LVEA01000001">
    <property type="protein sequence ID" value="KYL05336.1"/>
    <property type="molecule type" value="Genomic_DNA"/>
</dbReference>
<dbReference type="Proteomes" id="UP000075816">
    <property type="component" value="Unassembled WGS sequence"/>
</dbReference>
<protein>
    <submittedName>
        <fullName evidence="1">Uncharacterized protein</fullName>
    </submittedName>
</protein>
<gene>
    <name evidence="1" type="ORF">A2J07_00950</name>
</gene>
<reference evidence="1 2" key="1">
    <citation type="submission" date="2016-03" db="EMBL/GenBank/DDBJ databases">
        <title>Comparative genomics of human isolates of Fusobacterium necrophorum.</title>
        <authorList>
            <person name="Jensen A."/>
            <person name="Bank S."/>
            <person name="Andersen P.S."/>
            <person name="Kristensen L.H."/>
            <person name="Prag J."/>
        </authorList>
    </citation>
    <scope>NUCLEOTIDE SEQUENCE [LARGE SCALE GENOMIC DNA]</scope>
    <source>
        <strain evidence="1 2">LS_1264</strain>
    </source>
</reference>
<dbReference type="RefSeq" id="WP_062680904.1">
    <property type="nucleotide sequence ID" value="NZ_LVEA01000001.1"/>
</dbReference>
<proteinExistence type="predicted"/>
<evidence type="ECO:0000313" key="2">
    <source>
        <dbReference type="Proteomes" id="UP000075816"/>
    </source>
</evidence>
<comment type="caution">
    <text evidence="1">The sequence shown here is derived from an EMBL/GenBank/DDBJ whole genome shotgun (WGS) entry which is preliminary data.</text>
</comment>
<organism evidence="1 2">
    <name type="scientific">Fusobacterium necrophorum subsp. funduliforme</name>
    <dbReference type="NCBI Taxonomy" id="143387"/>
    <lineage>
        <taxon>Bacteria</taxon>
        <taxon>Fusobacteriati</taxon>
        <taxon>Fusobacteriota</taxon>
        <taxon>Fusobacteriia</taxon>
        <taxon>Fusobacteriales</taxon>
        <taxon>Fusobacteriaceae</taxon>
        <taxon>Fusobacterium</taxon>
    </lineage>
</organism>
<accession>A0A162J8J5</accession>